<dbReference type="AlphaFoldDB" id="A0A1G9LNJ6"/>
<name>A0A1G9LNJ6_9ACTN</name>
<gene>
    <name evidence="1" type="ORF">SAMN05216298_4638</name>
</gene>
<organism evidence="1 2">
    <name type="scientific">Glycomyces sambucus</name>
    <dbReference type="NCBI Taxonomy" id="380244"/>
    <lineage>
        <taxon>Bacteria</taxon>
        <taxon>Bacillati</taxon>
        <taxon>Actinomycetota</taxon>
        <taxon>Actinomycetes</taxon>
        <taxon>Glycomycetales</taxon>
        <taxon>Glycomycetaceae</taxon>
        <taxon>Glycomyces</taxon>
    </lineage>
</organism>
<reference evidence="2" key="1">
    <citation type="submission" date="2016-10" db="EMBL/GenBank/DDBJ databases">
        <authorList>
            <person name="Varghese N."/>
            <person name="Submissions S."/>
        </authorList>
    </citation>
    <scope>NUCLEOTIDE SEQUENCE [LARGE SCALE GENOMIC DNA]</scope>
    <source>
        <strain evidence="2">CGMCC 4.3147</strain>
    </source>
</reference>
<dbReference type="OrthoDB" id="5170563at2"/>
<evidence type="ECO:0000313" key="2">
    <source>
        <dbReference type="Proteomes" id="UP000198662"/>
    </source>
</evidence>
<protein>
    <submittedName>
        <fullName evidence="1">Uncharacterized protein</fullName>
    </submittedName>
</protein>
<proteinExistence type="predicted"/>
<dbReference type="EMBL" id="FNGF01000007">
    <property type="protein sequence ID" value="SDL63528.1"/>
    <property type="molecule type" value="Genomic_DNA"/>
</dbReference>
<evidence type="ECO:0000313" key="1">
    <source>
        <dbReference type="EMBL" id="SDL63528.1"/>
    </source>
</evidence>
<dbReference type="RefSeq" id="WP_091053812.1">
    <property type="nucleotide sequence ID" value="NZ_FNGF01000007.1"/>
</dbReference>
<dbReference type="Proteomes" id="UP000198662">
    <property type="component" value="Unassembled WGS sequence"/>
</dbReference>
<accession>A0A1G9LNJ6</accession>
<sequence>MALTEEHREEWFRILGDYPDDEKPDPENRLAVETSCSGFLGNMWTRATMPEVQGVSLAELEMVFVQYYLGRPEPFSAAMLAAMTELADAPGGRRAAAKALERLGRLGVPPPSWHGEEMKPGECWKAGDVYGDQLTFFASFHAPSGDQALSYTVDYSEYHFDMVVDCDATGDLDRLLELHRTRNAKSLDRLFVPVEADPAELYTGTRRSLDDWDIFCVEGDARRLAPRFLMLRELWRARLRRFPRIEPQEVRQPSDDELSLFASGFLNHMLGQLLLEARHFEAIRELCWFHGINGPKVSPTRAYVFLERWLPAKYEPDDPVVEAVRDLFIPFLRWTASATDLEPMAWPYLKFKAERWLKEFPGWSAKDPDCARFPRPRSL</sequence>
<keyword evidence="2" id="KW-1185">Reference proteome</keyword>